<evidence type="ECO:0000256" key="3">
    <source>
        <dbReference type="ARBA" id="ARBA00022475"/>
    </source>
</evidence>
<feature type="transmembrane region" description="Helical" evidence="7">
    <location>
        <begin position="410"/>
        <end position="430"/>
    </location>
</feature>
<evidence type="ECO:0000256" key="5">
    <source>
        <dbReference type="ARBA" id="ARBA00022989"/>
    </source>
</evidence>
<evidence type="ECO:0000256" key="6">
    <source>
        <dbReference type="ARBA" id="ARBA00023136"/>
    </source>
</evidence>
<feature type="transmembrane region" description="Helical" evidence="7">
    <location>
        <begin position="316"/>
        <end position="340"/>
    </location>
</feature>
<name>A0ABU5DCJ8_9BURK</name>
<comment type="subcellular location">
    <subcellularLocation>
        <location evidence="1">Cell membrane</location>
        <topology evidence="1">Multi-pass membrane protein</topology>
    </subcellularLocation>
</comment>
<feature type="transmembrane region" description="Helical" evidence="7">
    <location>
        <begin position="43"/>
        <end position="67"/>
    </location>
</feature>
<keyword evidence="3" id="KW-1003">Cell membrane</keyword>
<keyword evidence="5 7" id="KW-1133">Transmembrane helix</keyword>
<dbReference type="RefSeq" id="WP_320421774.1">
    <property type="nucleotide sequence ID" value="NZ_JAXCLA010000002.1"/>
</dbReference>
<reference evidence="8 9" key="1">
    <citation type="submission" date="2023-11" db="EMBL/GenBank/DDBJ databases">
        <title>Paucibacter sp. nov., isolated from fresh soil in Korea.</title>
        <authorList>
            <person name="Le N.T.T."/>
        </authorList>
    </citation>
    <scope>NUCLEOTIDE SEQUENCE [LARGE SCALE GENOMIC DNA]</scope>
    <source>
        <strain evidence="8 9">R3-3</strain>
    </source>
</reference>
<feature type="transmembrane region" description="Helical" evidence="7">
    <location>
        <begin position="281"/>
        <end position="304"/>
    </location>
</feature>
<comment type="caution">
    <text evidence="8">The sequence shown here is derived from an EMBL/GenBank/DDBJ whole genome shotgun (WGS) entry which is preliminary data.</text>
</comment>
<dbReference type="InterPro" id="IPR050833">
    <property type="entry name" value="Poly_Biosynth_Transport"/>
</dbReference>
<keyword evidence="4 7" id="KW-0812">Transmembrane</keyword>
<dbReference type="PANTHER" id="PTHR30250:SF10">
    <property type="entry name" value="LIPOPOLYSACCHARIDE BIOSYNTHESIS PROTEIN WZXC"/>
    <property type="match status" value="1"/>
</dbReference>
<dbReference type="EMBL" id="JAXCLA010000002">
    <property type="protein sequence ID" value="MDY0743859.1"/>
    <property type="molecule type" value="Genomic_DNA"/>
</dbReference>
<dbReference type="Proteomes" id="UP001285263">
    <property type="component" value="Unassembled WGS sequence"/>
</dbReference>
<evidence type="ECO:0000256" key="4">
    <source>
        <dbReference type="ARBA" id="ARBA00022692"/>
    </source>
</evidence>
<feature type="transmembrane region" description="Helical" evidence="7">
    <location>
        <begin position="150"/>
        <end position="169"/>
    </location>
</feature>
<gene>
    <name evidence="8" type="ORF">SNE35_05055</name>
</gene>
<sequence length="495" mass="53015">MTLTSKVFAAIKSNYLGTLVRVGAQLVAQVFIMRELGPDLVGAFGYVSLLNGVLALVVDQGFGWSLIQSSFAEQEVAIAYSRMMLAGLLCGVGVFICSFPLEIWLANPLVGQVVRYSAPAYLLIGPYAASHARLRRDLRFRELQYATTGAYVIAYPGVGLVLAWCGFGVWSLLGAWYTQALLQILIGQYYVKYSLRLVNPFATCAAGALGRQVAGINVLNWAVDNASGVVVGGMGAGALGNFNAASVLARQPALQLVQTLQVLLFSTASALERDEAKIRRLYLTALSMIGFAVAPLYAYVWAHADFLVSFVFGHKWLAAGAVLAALSPGMVAMALSTVTSSVLTATGHQREVVRSQALCLALMLVGLFVAHSHTVNAIGWAVSVAYLARCAQQLLVVVRVGAISRADMWASLRGPALLAVAAALPLSTWFRLPGSNLQQELVSVVLTLILVFVLVVLFPRWVVSPASAELLERSATGRRLLARLRLVHPSQHGNL</sequence>
<evidence type="ECO:0000256" key="1">
    <source>
        <dbReference type="ARBA" id="ARBA00004651"/>
    </source>
</evidence>
<feature type="transmembrane region" description="Helical" evidence="7">
    <location>
        <begin position="352"/>
        <end position="371"/>
    </location>
</feature>
<evidence type="ECO:0000313" key="9">
    <source>
        <dbReference type="Proteomes" id="UP001285263"/>
    </source>
</evidence>
<dbReference type="PANTHER" id="PTHR30250">
    <property type="entry name" value="PST FAMILY PREDICTED COLANIC ACID TRANSPORTER"/>
    <property type="match status" value="1"/>
</dbReference>
<evidence type="ECO:0000313" key="8">
    <source>
        <dbReference type="EMBL" id="MDY0743859.1"/>
    </source>
</evidence>
<organism evidence="8 9">
    <name type="scientific">Roseateles agri</name>
    <dbReference type="NCBI Taxonomy" id="3098619"/>
    <lineage>
        <taxon>Bacteria</taxon>
        <taxon>Pseudomonadati</taxon>
        <taxon>Pseudomonadota</taxon>
        <taxon>Betaproteobacteria</taxon>
        <taxon>Burkholderiales</taxon>
        <taxon>Sphaerotilaceae</taxon>
        <taxon>Roseateles</taxon>
    </lineage>
</organism>
<accession>A0ABU5DCJ8</accession>
<evidence type="ECO:0000256" key="7">
    <source>
        <dbReference type="SAM" id="Phobius"/>
    </source>
</evidence>
<keyword evidence="9" id="KW-1185">Reference proteome</keyword>
<proteinExistence type="inferred from homology"/>
<evidence type="ECO:0000256" key="2">
    <source>
        <dbReference type="ARBA" id="ARBA00007430"/>
    </source>
</evidence>
<protein>
    <submittedName>
        <fullName evidence="8">Oligosaccharide flippase family protein</fullName>
    </submittedName>
</protein>
<feature type="transmembrane region" description="Helical" evidence="7">
    <location>
        <begin position="442"/>
        <end position="463"/>
    </location>
</feature>
<dbReference type="Pfam" id="PF13440">
    <property type="entry name" value="Polysacc_synt_3"/>
    <property type="match status" value="1"/>
</dbReference>
<comment type="similarity">
    <text evidence="2">Belongs to the polysaccharide synthase family.</text>
</comment>
<keyword evidence="6 7" id="KW-0472">Membrane</keyword>
<feature type="transmembrane region" description="Helical" evidence="7">
    <location>
        <begin position="79"/>
        <end position="101"/>
    </location>
</feature>